<feature type="compositionally biased region" description="Polar residues" evidence="1">
    <location>
        <begin position="131"/>
        <end position="141"/>
    </location>
</feature>
<dbReference type="AlphaFoldDB" id="A0A388KMR2"/>
<protein>
    <submittedName>
        <fullName evidence="2">Uncharacterized protein</fullName>
    </submittedName>
</protein>
<evidence type="ECO:0000313" key="2">
    <source>
        <dbReference type="EMBL" id="GBG71349.1"/>
    </source>
</evidence>
<feature type="compositionally biased region" description="Basic and acidic residues" evidence="1">
    <location>
        <begin position="45"/>
        <end position="61"/>
    </location>
</feature>
<dbReference type="OrthoDB" id="531976at2759"/>
<feature type="region of interest" description="Disordered" evidence="1">
    <location>
        <begin position="45"/>
        <end position="64"/>
    </location>
</feature>
<evidence type="ECO:0000313" key="3">
    <source>
        <dbReference type="Proteomes" id="UP000265515"/>
    </source>
</evidence>
<dbReference type="Gramene" id="GBG71349">
    <property type="protein sequence ID" value="GBG71349"/>
    <property type="gene ID" value="CBR_g8768"/>
</dbReference>
<reference evidence="2 3" key="1">
    <citation type="journal article" date="2018" name="Cell">
        <title>The Chara Genome: Secondary Complexity and Implications for Plant Terrestrialization.</title>
        <authorList>
            <person name="Nishiyama T."/>
            <person name="Sakayama H."/>
            <person name="Vries J.D."/>
            <person name="Buschmann H."/>
            <person name="Saint-Marcoux D."/>
            <person name="Ullrich K.K."/>
            <person name="Haas F.B."/>
            <person name="Vanderstraeten L."/>
            <person name="Becker D."/>
            <person name="Lang D."/>
            <person name="Vosolsobe S."/>
            <person name="Rombauts S."/>
            <person name="Wilhelmsson P.K.I."/>
            <person name="Janitza P."/>
            <person name="Kern R."/>
            <person name="Heyl A."/>
            <person name="Rumpler F."/>
            <person name="Villalobos L.I.A.C."/>
            <person name="Clay J.M."/>
            <person name="Skokan R."/>
            <person name="Toyoda A."/>
            <person name="Suzuki Y."/>
            <person name="Kagoshima H."/>
            <person name="Schijlen E."/>
            <person name="Tajeshwar N."/>
            <person name="Catarino B."/>
            <person name="Hetherington A.J."/>
            <person name="Saltykova A."/>
            <person name="Bonnot C."/>
            <person name="Breuninger H."/>
            <person name="Symeonidi A."/>
            <person name="Radhakrishnan G.V."/>
            <person name="Van Nieuwerburgh F."/>
            <person name="Deforce D."/>
            <person name="Chang C."/>
            <person name="Karol K.G."/>
            <person name="Hedrich R."/>
            <person name="Ulvskov P."/>
            <person name="Glockner G."/>
            <person name="Delwiche C.F."/>
            <person name="Petrasek J."/>
            <person name="Van de Peer Y."/>
            <person name="Friml J."/>
            <person name="Beilby M."/>
            <person name="Dolan L."/>
            <person name="Kohara Y."/>
            <person name="Sugano S."/>
            <person name="Fujiyama A."/>
            <person name="Delaux P.-M."/>
            <person name="Quint M."/>
            <person name="TheiBen G."/>
            <person name="Hagemann M."/>
            <person name="Harholt J."/>
            <person name="Dunand C."/>
            <person name="Zachgo S."/>
            <person name="Langdale J."/>
            <person name="Maumus F."/>
            <person name="Straeten D.V.D."/>
            <person name="Gould S.B."/>
            <person name="Rensing S.A."/>
        </authorList>
    </citation>
    <scope>NUCLEOTIDE SEQUENCE [LARGE SCALE GENOMIC DNA]</scope>
    <source>
        <strain evidence="2 3">S276</strain>
    </source>
</reference>
<sequence length="294" mass="32197">MAPNVRLQVAVGQLRREIARTRLTFARIQLKIGDGSSYLVLDDDGKKKGEGIKDHREKRLETTGTKAARRRYWIGSKGLHGRELVAGPILRELHDTHRGTEAAGDSDGSTKEPIPGSTGPQPVDADPPSTEGGQFSKSSSLPPRDSLDWLTKSKKNRLGHPTSLSVHVPIAWQEILITEPTICYKMVAAVEGKLVSVFDGRMQFSLGRISFAPRGLGGWSPLDCSFFVYATKTQAKLAKFPGQSKHLLAPKVILSVQVFGRGYVSMKAPYKMAFQFIKPIGVLSSLYLSSQQPS</sequence>
<gene>
    <name evidence="2" type="ORF">CBR_g8768</name>
</gene>
<comment type="caution">
    <text evidence="2">The sequence shown here is derived from an EMBL/GenBank/DDBJ whole genome shotgun (WGS) entry which is preliminary data.</text>
</comment>
<keyword evidence="3" id="KW-1185">Reference proteome</keyword>
<organism evidence="2 3">
    <name type="scientific">Chara braunii</name>
    <name type="common">Braun's stonewort</name>
    <dbReference type="NCBI Taxonomy" id="69332"/>
    <lineage>
        <taxon>Eukaryota</taxon>
        <taxon>Viridiplantae</taxon>
        <taxon>Streptophyta</taxon>
        <taxon>Charophyceae</taxon>
        <taxon>Charales</taxon>
        <taxon>Characeae</taxon>
        <taxon>Chara</taxon>
    </lineage>
</organism>
<proteinExistence type="predicted"/>
<dbReference type="Proteomes" id="UP000265515">
    <property type="component" value="Unassembled WGS sequence"/>
</dbReference>
<dbReference type="EMBL" id="BFEA01000145">
    <property type="protein sequence ID" value="GBG71349.1"/>
    <property type="molecule type" value="Genomic_DNA"/>
</dbReference>
<name>A0A388KMR2_CHABU</name>
<feature type="region of interest" description="Disordered" evidence="1">
    <location>
        <begin position="97"/>
        <end position="148"/>
    </location>
</feature>
<evidence type="ECO:0000256" key="1">
    <source>
        <dbReference type="SAM" id="MobiDB-lite"/>
    </source>
</evidence>
<accession>A0A388KMR2</accession>